<dbReference type="AlphaFoldDB" id="A0A834SKT8"/>
<dbReference type="PANTHER" id="PTHR43874">
    <property type="entry name" value="TWO-COMPONENT RESPONSE REGULATOR"/>
    <property type="match status" value="1"/>
</dbReference>
<feature type="region of interest" description="Disordered" evidence="10">
    <location>
        <begin position="328"/>
        <end position="352"/>
    </location>
</feature>
<evidence type="ECO:0000256" key="5">
    <source>
        <dbReference type="ARBA" id="ARBA00023108"/>
    </source>
</evidence>
<dbReference type="EMBL" id="JAAIUW010000012">
    <property type="protein sequence ID" value="KAF7806215.1"/>
    <property type="molecule type" value="Genomic_DNA"/>
</dbReference>
<keyword evidence="4" id="KW-0805">Transcription regulation</keyword>
<evidence type="ECO:0000256" key="6">
    <source>
        <dbReference type="ARBA" id="ARBA00023163"/>
    </source>
</evidence>
<dbReference type="Gene3D" id="3.40.50.2300">
    <property type="match status" value="1"/>
</dbReference>
<dbReference type="GO" id="GO:0005634">
    <property type="term" value="C:nucleus"/>
    <property type="evidence" value="ECO:0007669"/>
    <property type="project" value="UniProtKB-SubCell"/>
</dbReference>
<evidence type="ECO:0000256" key="8">
    <source>
        <dbReference type="ARBA" id="ARBA00081525"/>
    </source>
</evidence>
<dbReference type="OrthoDB" id="60033at2759"/>
<dbReference type="InterPro" id="IPR045279">
    <property type="entry name" value="ARR-like"/>
</dbReference>
<comment type="caution">
    <text evidence="12">The sequence shown here is derived from an EMBL/GenBank/DDBJ whole genome shotgun (WGS) entry which is preliminary data.</text>
</comment>
<keyword evidence="5" id="KW-0090">Biological rhythms</keyword>
<keyword evidence="6" id="KW-0804">Transcription</keyword>
<dbReference type="PANTHER" id="PTHR43874:SF1">
    <property type="entry name" value="TWO-COMPONENT RESPONSE REGULATOR-LIKE APRR1"/>
    <property type="match status" value="1"/>
</dbReference>
<feature type="region of interest" description="Disordered" evidence="10">
    <location>
        <begin position="273"/>
        <end position="306"/>
    </location>
</feature>
<evidence type="ECO:0000313" key="12">
    <source>
        <dbReference type="EMBL" id="KAF7806215.1"/>
    </source>
</evidence>
<keyword evidence="7" id="KW-0539">Nucleus</keyword>
<keyword evidence="3" id="KW-0902">Two-component regulatory system</keyword>
<comment type="caution">
    <text evidence="9">Lacks conserved residue(s) required for the propagation of feature annotation.</text>
</comment>
<feature type="compositionally biased region" description="Low complexity" evidence="10">
    <location>
        <begin position="422"/>
        <end position="439"/>
    </location>
</feature>
<evidence type="ECO:0000256" key="2">
    <source>
        <dbReference type="ARBA" id="ARBA00010330"/>
    </source>
</evidence>
<evidence type="ECO:0000256" key="10">
    <source>
        <dbReference type="SAM" id="MobiDB-lite"/>
    </source>
</evidence>
<feature type="region of interest" description="Disordered" evidence="10">
    <location>
        <begin position="413"/>
        <end position="447"/>
    </location>
</feature>
<feature type="compositionally biased region" description="Basic and acidic residues" evidence="10">
    <location>
        <begin position="328"/>
        <end position="342"/>
    </location>
</feature>
<evidence type="ECO:0000313" key="13">
    <source>
        <dbReference type="Proteomes" id="UP000634136"/>
    </source>
</evidence>
<comment type="similarity">
    <text evidence="2">Belongs to the ARR-like family.</text>
</comment>
<sequence length="662" mass="73262">MSTALPLTNLSPPFLNLSPHLPSPRTPCFLLASPSSKIEFFSPANVRSSSLSKSSRLIILGPVRALILSVLALESNCRIFTSRGCWWGGVFAMEIGELNLNKESGVGAGNTSKSGGDGFIDRSKVRILLCDNDSKSSEEVFTLLLKCSYQVTSVRSARQVIDALNAEGQDIDIILAELDLPMKKGMKMLKYIARDKELRRIPVIMMSAQDEVSIVVKCLRLGAADYLVKPLRTNELLNLWTHMWRRRRMLGLVEKNILNYDFDLVASDPSDANTNSTTLFSDDTDDKSKRSTNPETAMPIQQEHESTVADAATAAVTFVEMPPEVHASEYRPDVPGISDRRTGHFSTGPKKSELRIGESSAFFTYVKATTMKSNSQGVIHVDRNAATHLRMEDTDQACPQQGVNDLQIHENGETCESHSQDDLPSSSSIPDSFSIERSSTPPASMEISQQKHFREEHLPQGVIHPRNGTHNSELEASGMPSQHHYPYYISGVVNPVMMPSSAQLYQKNLQDLQTHASTAMIAQYNHLSQCPPHANGMTSFPYYPMSICLQPGQVSTVHSWPSFGSSSSSEVKLSKVDRREAALMKFRQKRKERCFDKKIRGPINSFLFIEWTTAIGPCLLKSCSLSMMSLFTNISMTPIQSAPSSFGVQTNSCLCICLNASY</sequence>
<dbReference type="Pfam" id="PF00072">
    <property type="entry name" value="Response_reg"/>
    <property type="match status" value="1"/>
</dbReference>
<dbReference type="SUPFAM" id="SSF52172">
    <property type="entry name" value="CheY-like"/>
    <property type="match status" value="1"/>
</dbReference>
<proteinExistence type="inferred from homology"/>
<protein>
    <recommendedName>
        <fullName evidence="8">Pseudo-response regulator 1</fullName>
    </recommendedName>
</protein>
<dbReference type="InterPro" id="IPR011006">
    <property type="entry name" value="CheY-like_superfamily"/>
</dbReference>
<dbReference type="GO" id="GO:0000160">
    <property type="term" value="P:phosphorelay signal transduction system"/>
    <property type="evidence" value="ECO:0007669"/>
    <property type="project" value="UniProtKB-KW"/>
</dbReference>
<dbReference type="InterPro" id="IPR001789">
    <property type="entry name" value="Sig_transdc_resp-reg_receiver"/>
</dbReference>
<evidence type="ECO:0000256" key="7">
    <source>
        <dbReference type="ARBA" id="ARBA00023242"/>
    </source>
</evidence>
<organism evidence="12 13">
    <name type="scientific">Senna tora</name>
    <dbReference type="NCBI Taxonomy" id="362788"/>
    <lineage>
        <taxon>Eukaryota</taxon>
        <taxon>Viridiplantae</taxon>
        <taxon>Streptophyta</taxon>
        <taxon>Embryophyta</taxon>
        <taxon>Tracheophyta</taxon>
        <taxon>Spermatophyta</taxon>
        <taxon>Magnoliopsida</taxon>
        <taxon>eudicotyledons</taxon>
        <taxon>Gunneridae</taxon>
        <taxon>Pentapetalae</taxon>
        <taxon>rosids</taxon>
        <taxon>fabids</taxon>
        <taxon>Fabales</taxon>
        <taxon>Fabaceae</taxon>
        <taxon>Caesalpinioideae</taxon>
        <taxon>Cassia clade</taxon>
        <taxon>Senna</taxon>
    </lineage>
</organism>
<evidence type="ECO:0000256" key="3">
    <source>
        <dbReference type="ARBA" id="ARBA00023012"/>
    </source>
</evidence>
<name>A0A834SKT8_9FABA</name>
<evidence type="ECO:0000256" key="1">
    <source>
        <dbReference type="ARBA" id="ARBA00004123"/>
    </source>
</evidence>
<reference evidence="12" key="1">
    <citation type="submission" date="2020-09" db="EMBL/GenBank/DDBJ databases">
        <title>Genome-Enabled Discovery of Anthraquinone Biosynthesis in Senna tora.</title>
        <authorList>
            <person name="Kang S.-H."/>
            <person name="Pandey R.P."/>
            <person name="Lee C.-M."/>
            <person name="Sim J.-S."/>
            <person name="Jeong J.-T."/>
            <person name="Choi B.-S."/>
            <person name="Jung M."/>
            <person name="Ginzburg D."/>
            <person name="Zhao K."/>
            <person name="Won S.Y."/>
            <person name="Oh T.-J."/>
            <person name="Yu Y."/>
            <person name="Kim N.-H."/>
            <person name="Lee O.R."/>
            <person name="Lee T.-H."/>
            <person name="Bashyal P."/>
            <person name="Kim T.-S."/>
            <person name="Lee W.-H."/>
            <person name="Kawkins C."/>
            <person name="Kim C.-K."/>
            <person name="Kim J.S."/>
            <person name="Ahn B.O."/>
            <person name="Rhee S.Y."/>
            <person name="Sohng J.K."/>
        </authorList>
    </citation>
    <scope>NUCLEOTIDE SEQUENCE</scope>
    <source>
        <tissue evidence="12">Leaf</tissue>
    </source>
</reference>
<dbReference type="GO" id="GO:0009736">
    <property type="term" value="P:cytokinin-activated signaling pathway"/>
    <property type="evidence" value="ECO:0007669"/>
    <property type="project" value="InterPro"/>
</dbReference>
<feature type="domain" description="Response regulatory" evidence="11">
    <location>
        <begin position="126"/>
        <end position="244"/>
    </location>
</feature>
<dbReference type="SMART" id="SM00448">
    <property type="entry name" value="REC"/>
    <property type="match status" value="1"/>
</dbReference>
<evidence type="ECO:0000256" key="4">
    <source>
        <dbReference type="ARBA" id="ARBA00023015"/>
    </source>
</evidence>
<dbReference type="PROSITE" id="PS50110">
    <property type="entry name" value="RESPONSE_REGULATORY"/>
    <property type="match status" value="1"/>
</dbReference>
<dbReference type="Proteomes" id="UP000634136">
    <property type="component" value="Unassembled WGS sequence"/>
</dbReference>
<gene>
    <name evidence="12" type="ORF">G2W53_038376</name>
</gene>
<evidence type="ECO:0000256" key="9">
    <source>
        <dbReference type="PROSITE-ProRule" id="PRU00169"/>
    </source>
</evidence>
<accession>A0A834SKT8</accession>
<keyword evidence="13" id="KW-1185">Reference proteome</keyword>
<comment type="subcellular location">
    <subcellularLocation>
        <location evidence="1">Nucleus</location>
    </subcellularLocation>
</comment>
<dbReference type="GO" id="GO:0048511">
    <property type="term" value="P:rhythmic process"/>
    <property type="evidence" value="ECO:0007669"/>
    <property type="project" value="UniProtKB-KW"/>
</dbReference>
<evidence type="ECO:0000259" key="11">
    <source>
        <dbReference type="PROSITE" id="PS50110"/>
    </source>
</evidence>
<dbReference type="FunFam" id="3.40.50.2300:FF:000316">
    <property type="entry name" value="Two-component response regulator-like APRR1"/>
    <property type="match status" value="1"/>
</dbReference>